<feature type="transmembrane region" description="Helical" evidence="2">
    <location>
        <begin position="228"/>
        <end position="249"/>
    </location>
</feature>
<feature type="chain" id="PRO_5041979128" description="Transmembrane protein" evidence="3">
    <location>
        <begin position="25"/>
        <end position="302"/>
    </location>
</feature>
<organism evidence="5 7">
    <name type="scientific">Cupriavidus campinensis</name>
    <dbReference type="NCBI Taxonomy" id="151783"/>
    <lineage>
        <taxon>Bacteria</taxon>
        <taxon>Pseudomonadati</taxon>
        <taxon>Pseudomonadota</taxon>
        <taxon>Betaproteobacteria</taxon>
        <taxon>Burkholderiales</taxon>
        <taxon>Burkholderiaceae</taxon>
        <taxon>Cupriavidus</taxon>
    </lineage>
</organism>
<proteinExistence type="predicted"/>
<evidence type="ECO:0000256" key="1">
    <source>
        <dbReference type="SAM" id="MobiDB-lite"/>
    </source>
</evidence>
<dbReference type="Proteomes" id="UP001056132">
    <property type="component" value="Chromosome 1"/>
</dbReference>
<evidence type="ECO:0000256" key="2">
    <source>
        <dbReference type="SAM" id="Phobius"/>
    </source>
</evidence>
<reference evidence="5" key="3">
    <citation type="submission" date="2022-05" db="EMBL/GenBank/DDBJ databases">
        <authorList>
            <person name="Kunte H.-J."/>
        </authorList>
    </citation>
    <scope>NUCLEOTIDE SEQUENCE</scope>
    <source>
        <strain evidence="5">G5</strain>
    </source>
</reference>
<evidence type="ECO:0000313" key="4">
    <source>
        <dbReference type="EMBL" id="TSP12469.1"/>
    </source>
</evidence>
<evidence type="ECO:0000313" key="7">
    <source>
        <dbReference type="Proteomes" id="UP001056132"/>
    </source>
</evidence>
<dbReference type="Proteomes" id="UP000318943">
    <property type="component" value="Unassembled WGS sequence"/>
</dbReference>
<feature type="region of interest" description="Disordered" evidence="1">
    <location>
        <begin position="126"/>
        <end position="172"/>
    </location>
</feature>
<dbReference type="AlphaFoldDB" id="A0AAE9L1W2"/>
<evidence type="ECO:0000256" key="3">
    <source>
        <dbReference type="SAM" id="SignalP"/>
    </source>
</evidence>
<keyword evidence="2" id="KW-1133">Transmembrane helix</keyword>
<keyword evidence="2" id="KW-0812">Transmembrane</keyword>
<dbReference type="EMBL" id="CP097330">
    <property type="protein sequence ID" value="URF03345.1"/>
    <property type="molecule type" value="Genomic_DNA"/>
</dbReference>
<keyword evidence="2" id="KW-0472">Membrane</keyword>
<feature type="signal peptide" evidence="3">
    <location>
        <begin position="1"/>
        <end position="24"/>
    </location>
</feature>
<accession>A0AAE9L1W2</accession>
<dbReference type="EMBL" id="VCIZ01000006">
    <property type="protein sequence ID" value="TSP12469.1"/>
    <property type="molecule type" value="Genomic_DNA"/>
</dbReference>
<reference evidence="5" key="2">
    <citation type="journal article" date="2022" name="Microbiol. Resour. Announc.">
        <title>Genome Sequence of Cupriavidus campinensis Strain G5, a Member of a Bacterial Consortium Capable of Polyethylene Degradation.</title>
        <authorList>
            <person name="Schneider B."/>
            <person name="Pfeiffer F."/>
            <person name="Dyall-Smith M."/>
            <person name="Kunte H.J."/>
        </authorList>
    </citation>
    <scope>NUCLEOTIDE SEQUENCE</scope>
    <source>
        <strain evidence="5">G5</strain>
    </source>
</reference>
<feature type="region of interest" description="Disordered" evidence="1">
    <location>
        <begin position="35"/>
        <end position="56"/>
    </location>
</feature>
<dbReference type="RefSeq" id="WP_144198049.1">
    <property type="nucleotide sequence ID" value="NZ_CAJPVH010000015.1"/>
</dbReference>
<keyword evidence="3" id="KW-0732">Signal</keyword>
<name>A0AAE9L1W2_9BURK</name>
<keyword evidence="6" id="KW-1185">Reference proteome</keyword>
<evidence type="ECO:0000313" key="6">
    <source>
        <dbReference type="Proteomes" id="UP000318943"/>
    </source>
</evidence>
<gene>
    <name evidence="4" type="ORF">FGG12_12845</name>
    <name evidence="5" type="ORF">M5D45_12480</name>
</gene>
<dbReference type="KEGG" id="ccam:M5D45_12480"/>
<evidence type="ECO:0008006" key="8">
    <source>
        <dbReference type="Google" id="ProtNLM"/>
    </source>
</evidence>
<evidence type="ECO:0000313" key="5">
    <source>
        <dbReference type="EMBL" id="URF03345.1"/>
    </source>
</evidence>
<sequence length="302" mass="32517">MNSLLARLAALLAWGLVAVGAAQASDIACQPAPQSATARCDDPVSPGQRCGSPPDRRPVAQRMICEYAMLHMGYLRIDDDQRRQLRAGTLRMGDLQAWRRKRDACTSVPCLDAVFAEWWRHRGDRLTAGRPPAQPPSRPVQARPAPEFSAATRPEVPPATLVPVSPPTAESTPALPDAAPVLALTMAAPPDALPQSSLLSSVHDTRPPLPKEEVGGAFANFSTRHAMAWAWLLWLGLLLVASVGLDWVLKRRERPSRAEGQPEAAGAASEVRHRPAIPRVAIVLGTLLALNAILLLAVFVSR</sequence>
<feature type="transmembrane region" description="Helical" evidence="2">
    <location>
        <begin position="280"/>
        <end position="300"/>
    </location>
</feature>
<protein>
    <recommendedName>
        <fullName evidence="8">Transmembrane protein</fullName>
    </recommendedName>
</protein>
<reference evidence="4 6" key="1">
    <citation type="submission" date="2019-05" db="EMBL/GenBank/DDBJ databases">
        <title>Whole genome sequence analysis of Cupriavidus campinensis S14E4C strain.</title>
        <authorList>
            <person name="Abbaszade G."/>
            <person name="Szabo A."/>
            <person name="Toumi M."/>
            <person name="Toth E."/>
        </authorList>
    </citation>
    <scope>NUCLEOTIDE SEQUENCE [LARGE SCALE GENOMIC DNA]</scope>
    <source>
        <strain evidence="4 6">S14E4C</strain>
    </source>
</reference>